<dbReference type="EMBL" id="UINC01129331">
    <property type="protein sequence ID" value="SVD09644.1"/>
    <property type="molecule type" value="Genomic_DNA"/>
</dbReference>
<dbReference type="InterPro" id="IPR036770">
    <property type="entry name" value="Ankyrin_rpt-contain_sf"/>
</dbReference>
<dbReference type="SUPFAM" id="SSF48403">
    <property type="entry name" value="Ankyrin repeat"/>
    <property type="match status" value="1"/>
</dbReference>
<feature type="transmembrane region" description="Helical" evidence="3">
    <location>
        <begin position="168"/>
        <end position="187"/>
    </location>
</feature>
<dbReference type="Pfam" id="PF12796">
    <property type="entry name" value="Ank_2"/>
    <property type="match status" value="1"/>
</dbReference>
<keyword evidence="3" id="KW-0812">Transmembrane</keyword>
<name>A0A382SIB3_9ZZZZ</name>
<dbReference type="AlphaFoldDB" id="A0A382SIB3"/>
<proteinExistence type="predicted"/>
<evidence type="ECO:0000256" key="1">
    <source>
        <dbReference type="ARBA" id="ARBA00022737"/>
    </source>
</evidence>
<dbReference type="PROSITE" id="PS50088">
    <property type="entry name" value="ANK_REPEAT"/>
    <property type="match status" value="3"/>
</dbReference>
<protein>
    <submittedName>
        <fullName evidence="4">Uncharacterized protein</fullName>
    </submittedName>
</protein>
<dbReference type="PROSITE" id="PS50297">
    <property type="entry name" value="ANK_REP_REGION"/>
    <property type="match status" value="3"/>
</dbReference>
<evidence type="ECO:0000256" key="3">
    <source>
        <dbReference type="SAM" id="Phobius"/>
    </source>
</evidence>
<dbReference type="Pfam" id="PF00023">
    <property type="entry name" value="Ank"/>
    <property type="match status" value="1"/>
</dbReference>
<sequence length="192" mass="21265">MLFKRFFLVFVSVCFLASWVFPWIVSAATELHVAAQQGNVGKVKRLLKQEIDVNSLSSSGYTPLHISAGFDKRRITKLLLINGAKINARDSSGRTPLHLSARRGHLSMVKFLLSQGANPSIRDRSNRTPADIARQYNVNDKVVDLLESESKNKRAKKGNFLTSIHESGIVYVIAGSVVAFLLVLEFVPGIGW</sequence>
<evidence type="ECO:0000256" key="2">
    <source>
        <dbReference type="ARBA" id="ARBA00023043"/>
    </source>
</evidence>
<dbReference type="PANTHER" id="PTHR24171">
    <property type="entry name" value="ANKYRIN REPEAT DOMAIN-CONTAINING PROTEIN 39-RELATED"/>
    <property type="match status" value="1"/>
</dbReference>
<dbReference type="Gene3D" id="1.25.40.20">
    <property type="entry name" value="Ankyrin repeat-containing domain"/>
    <property type="match status" value="2"/>
</dbReference>
<keyword evidence="2" id="KW-0040">ANK repeat</keyword>
<accession>A0A382SIB3</accession>
<evidence type="ECO:0000313" key="4">
    <source>
        <dbReference type="EMBL" id="SVD09644.1"/>
    </source>
</evidence>
<gene>
    <name evidence="4" type="ORF">METZ01_LOCUS362498</name>
</gene>
<reference evidence="4" key="1">
    <citation type="submission" date="2018-05" db="EMBL/GenBank/DDBJ databases">
        <authorList>
            <person name="Lanie J.A."/>
            <person name="Ng W.-L."/>
            <person name="Kazmierczak K.M."/>
            <person name="Andrzejewski T.M."/>
            <person name="Davidsen T.M."/>
            <person name="Wayne K.J."/>
            <person name="Tettelin H."/>
            <person name="Glass J.I."/>
            <person name="Rusch D."/>
            <person name="Podicherti R."/>
            <person name="Tsui H.-C.T."/>
            <person name="Winkler M.E."/>
        </authorList>
    </citation>
    <scope>NUCLEOTIDE SEQUENCE</scope>
</reference>
<dbReference type="InterPro" id="IPR002110">
    <property type="entry name" value="Ankyrin_rpt"/>
</dbReference>
<dbReference type="SMART" id="SM00248">
    <property type="entry name" value="ANK"/>
    <property type="match status" value="4"/>
</dbReference>
<keyword evidence="3" id="KW-0472">Membrane</keyword>
<keyword evidence="3" id="KW-1133">Transmembrane helix</keyword>
<organism evidence="4">
    <name type="scientific">marine metagenome</name>
    <dbReference type="NCBI Taxonomy" id="408172"/>
    <lineage>
        <taxon>unclassified sequences</taxon>
        <taxon>metagenomes</taxon>
        <taxon>ecological metagenomes</taxon>
    </lineage>
</organism>
<keyword evidence="1" id="KW-0677">Repeat</keyword>